<dbReference type="AlphaFoldDB" id="A0A2U2MXV2"/>
<organism evidence="1 2">
    <name type="scientific">Sediminicurvatus halobius</name>
    <dbReference type="NCBI Taxonomy" id="2182432"/>
    <lineage>
        <taxon>Bacteria</taxon>
        <taxon>Pseudomonadati</taxon>
        <taxon>Pseudomonadota</taxon>
        <taxon>Gammaproteobacteria</taxon>
        <taxon>Chromatiales</taxon>
        <taxon>Ectothiorhodospiraceae</taxon>
        <taxon>Sediminicurvatus</taxon>
    </lineage>
</organism>
<reference evidence="1 2" key="1">
    <citation type="submission" date="2018-05" db="EMBL/GenBank/DDBJ databases">
        <title>Spiribacter halobius sp. nov., a moderately halophilic bacterium isolated from marine solar saltern.</title>
        <authorList>
            <person name="Zheng W.-S."/>
            <person name="Lu D.-C."/>
            <person name="Du Z.-J."/>
        </authorList>
    </citation>
    <scope>NUCLEOTIDE SEQUENCE [LARGE SCALE GENOMIC DNA]</scope>
    <source>
        <strain evidence="1 2">E85</strain>
    </source>
</reference>
<gene>
    <name evidence="1" type="ORF">DEM34_15125</name>
</gene>
<evidence type="ECO:0000313" key="1">
    <source>
        <dbReference type="EMBL" id="PWG61690.1"/>
    </source>
</evidence>
<evidence type="ECO:0008006" key="3">
    <source>
        <dbReference type="Google" id="ProtNLM"/>
    </source>
</evidence>
<dbReference type="Proteomes" id="UP000245474">
    <property type="component" value="Unassembled WGS sequence"/>
</dbReference>
<proteinExistence type="predicted"/>
<accession>A0A2U2MXV2</accession>
<keyword evidence="2" id="KW-1185">Reference proteome</keyword>
<sequence length="195" mass="20895">MASTLGVAKANLIDNGTFDSGLDGWVIGESTDTGVQPGDGTALVGRFGPDGEAIFYQDFIIPAAKKRLLIDFDYAWGYERPSNPDFFFASLILDGMTEELLSESSDEGLFGTSVGFSGVFGLPAITTGPTTARIQFVTDERDNANAGTLIELDNVSVNAVPIPATMPLLAPGLAALAWRRRRSSLDRTIMISPRW</sequence>
<name>A0A2U2MXV2_9GAMM</name>
<dbReference type="EMBL" id="QFFI01000028">
    <property type="protein sequence ID" value="PWG61690.1"/>
    <property type="molecule type" value="Genomic_DNA"/>
</dbReference>
<comment type="caution">
    <text evidence="1">The sequence shown here is derived from an EMBL/GenBank/DDBJ whole genome shotgun (WGS) entry which is preliminary data.</text>
</comment>
<protein>
    <recommendedName>
        <fullName evidence="3">PEP-CTERM sorting domain-containing protein</fullName>
    </recommendedName>
</protein>
<evidence type="ECO:0000313" key="2">
    <source>
        <dbReference type="Proteomes" id="UP000245474"/>
    </source>
</evidence>